<name>A0A1C5I1D5_9ACTN</name>
<dbReference type="GO" id="GO:0003700">
    <property type="term" value="F:DNA-binding transcription factor activity"/>
    <property type="evidence" value="ECO:0007669"/>
    <property type="project" value="TreeGrafter"/>
</dbReference>
<dbReference type="Proteomes" id="UP000198210">
    <property type="component" value="Chromosome I"/>
</dbReference>
<keyword evidence="1" id="KW-0805">Transcription regulation</keyword>
<feature type="DNA-binding region" description="H-T-H motif" evidence="4">
    <location>
        <begin position="56"/>
        <end position="75"/>
    </location>
</feature>
<dbReference type="RefSeq" id="WP_231926851.1">
    <property type="nucleotide sequence ID" value="NZ_JBHLYF010000016.1"/>
</dbReference>
<dbReference type="GO" id="GO:0045892">
    <property type="term" value="P:negative regulation of DNA-templated transcription"/>
    <property type="evidence" value="ECO:0007669"/>
    <property type="project" value="InterPro"/>
</dbReference>
<reference evidence="6 7" key="1">
    <citation type="submission" date="2016-06" db="EMBL/GenBank/DDBJ databases">
        <authorList>
            <person name="Kjaerup R.B."/>
            <person name="Dalgaard T.S."/>
            <person name="Juul-Madsen H.R."/>
        </authorList>
    </citation>
    <scope>NUCLEOTIDE SEQUENCE [LARGE SCALE GENOMIC DNA]</scope>
    <source>
        <strain evidence="6 7">DSM 45097</strain>
    </source>
</reference>
<dbReference type="SUPFAM" id="SSF48498">
    <property type="entry name" value="Tetracyclin repressor-like, C-terminal domain"/>
    <property type="match status" value="1"/>
</dbReference>
<evidence type="ECO:0000259" key="5">
    <source>
        <dbReference type="PROSITE" id="PS50977"/>
    </source>
</evidence>
<dbReference type="Gene3D" id="1.10.357.10">
    <property type="entry name" value="Tetracycline Repressor, domain 2"/>
    <property type="match status" value="1"/>
</dbReference>
<keyword evidence="3" id="KW-0804">Transcription</keyword>
<keyword evidence="7" id="KW-1185">Reference proteome</keyword>
<dbReference type="InterPro" id="IPR001647">
    <property type="entry name" value="HTH_TetR"/>
</dbReference>
<gene>
    <name evidence="6" type="ORF">GA0074704_2733</name>
</gene>
<sequence length="254" mass="27183">MDATKDDTGPALPPAIEAAWGLRDRAPKGPRPGLTLAGIVEAAVRVADDEGLAAVSMGRVAKELGAGTMALYRYVGAKDELLTLMVDTAYGEPPGAGDDGRDWRAGLARWAWADRSALRRHPWMLLVPIAGPPLTPNSLAWLEDGLRCLADTGLAENEKMSVILLVTGYVRNESLLTAQIVEGTRAAGIAPGELMPTYRRLVARVTDPQRFPALHRVLAAGVLDRDDDPDDEFVFGLERVLDGVAALIGRRTTG</sequence>
<evidence type="ECO:0000256" key="2">
    <source>
        <dbReference type="ARBA" id="ARBA00023125"/>
    </source>
</evidence>
<accession>A0A1C5I1D5</accession>
<evidence type="ECO:0000313" key="6">
    <source>
        <dbReference type="EMBL" id="SCG52060.1"/>
    </source>
</evidence>
<dbReference type="AlphaFoldDB" id="A0A1C5I1D5"/>
<protein>
    <submittedName>
        <fullName evidence="6">Regulatory protein, tetR family</fullName>
    </submittedName>
</protein>
<dbReference type="Pfam" id="PF02909">
    <property type="entry name" value="TetR_C_1"/>
    <property type="match status" value="1"/>
</dbReference>
<dbReference type="GO" id="GO:0000976">
    <property type="term" value="F:transcription cis-regulatory region binding"/>
    <property type="evidence" value="ECO:0007669"/>
    <property type="project" value="TreeGrafter"/>
</dbReference>
<evidence type="ECO:0000256" key="4">
    <source>
        <dbReference type="PROSITE-ProRule" id="PRU00335"/>
    </source>
</evidence>
<dbReference type="InterPro" id="IPR004111">
    <property type="entry name" value="Repressor_TetR_C"/>
</dbReference>
<evidence type="ECO:0000256" key="3">
    <source>
        <dbReference type="ARBA" id="ARBA00023163"/>
    </source>
</evidence>
<dbReference type="PANTHER" id="PTHR30055">
    <property type="entry name" value="HTH-TYPE TRANSCRIPTIONAL REGULATOR RUTR"/>
    <property type="match status" value="1"/>
</dbReference>
<dbReference type="EMBL" id="LT607751">
    <property type="protein sequence ID" value="SCG52060.1"/>
    <property type="molecule type" value="Genomic_DNA"/>
</dbReference>
<dbReference type="InterPro" id="IPR036271">
    <property type="entry name" value="Tet_transcr_reg_TetR-rel_C_sf"/>
</dbReference>
<dbReference type="PANTHER" id="PTHR30055:SF151">
    <property type="entry name" value="TRANSCRIPTIONAL REGULATORY PROTEIN"/>
    <property type="match status" value="1"/>
</dbReference>
<dbReference type="InterPro" id="IPR009057">
    <property type="entry name" value="Homeodomain-like_sf"/>
</dbReference>
<feature type="domain" description="HTH tetR-type" evidence="5">
    <location>
        <begin position="33"/>
        <end position="93"/>
    </location>
</feature>
<keyword evidence="2 4" id="KW-0238">DNA-binding</keyword>
<dbReference type="Pfam" id="PF00440">
    <property type="entry name" value="TetR_N"/>
    <property type="match status" value="1"/>
</dbReference>
<evidence type="ECO:0000313" key="7">
    <source>
        <dbReference type="Proteomes" id="UP000198210"/>
    </source>
</evidence>
<organism evidence="6 7">
    <name type="scientific">Micromonospora siamensis</name>
    <dbReference type="NCBI Taxonomy" id="299152"/>
    <lineage>
        <taxon>Bacteria</taxon>
        <taxon>Bacillati</taxon>
        <taxon>Actinomycetota</taxon>
        <taxon>Actinomycetes</taxon>
        <taxon>Micromonosporales</taxon>
        <taxon>Micromonosporaceae</taxon>
        <taxon>Micromonospora</taxon>
    </lineage>
</organism>
<dbReference type="Gene3D" id="1.10.10.60">
    <property type="entry name" value="Homeodomain-like"/>
    <property type="match status" value="1"/>
</dbReference>
<dbReference type="InterPro" id="IPR050109">
    <property type="entry name" value="HTH-type_TetR-like_transc_reg"/>
</dbReference>
<dbReference type="SUPFAM" id="SSF46689">
    <property type="entry name" value="Homeodomain-like"/>
    <property type="match status" value="1"/>
</dbReference>
<evidence type="ECO:0000256" key="1">
    <source>
        <dbReference type="ARBA" id="ARBA00023015"/>
    </source>
</evidence>
<dbReference type="PROSITE" id="PS50977">
    <property type="entry name" value="HTH_TETR_2"/>
    <property type="match status" value="1"/>
</dbReference>
<proteinExistence type="predicted"/>